<gene>
    <name evidence="3" type="ORF">SAMN05443248_8574</name>
</gene>
<dbReference type="GO" id="GO:0008641">
    <property type="term" value="F:ubiquitin-like modifier activating enzyme activity"/>
    <property type="evidence" value="ECO:0007669"/>
    <property type="project" value="InterPro"/>
</dbReference>
<evidence type="ECO:0000259" key="2">
    <source>
        <dbReference type="Pfam" id="PF20590"/>
    </source>
</evidence>
<dbReference type="AlphaFoldDB" id="A0A1M5YP72"/>
<name>A0A1M5YP72_9BRAD</name>
<organism evidence="3 4">
    <name type="scientific">Bradyrhizobium erythrophlei</name>
    <dbReference type="NCBI Taxonomy" id="1437360"/>
    <lineage>
        <taxon>Bacteria</taxon>
        <taxon>Pseudomonadati</taxon>
        <taxon>Pseudomonadota</taxon>
        <taxon>Alphaproteobacteria</taxon>
        <taxon>Hyphomicrobiales</taxon>
        <taxon>Nitrobacteraceae</taxon>
        <taxon>Bradyrhizobium</taxon>
    </lineage>
</organism>
<dbReference type="Pfam" id="PF20590">
    <property type="entry name" value="DUF6791"/>
    <property type="match status" value="1"/>
</dbReference>
<dbReference type="InterPro" id="IPR035985">
    <property type="entry name" value="Ubiquitin-activating_enz"/>
</dbReference>
<evidence type="ECO:0000313" key="3">
    <source>
        <dbReference type="EMBL" id="SHI13690.1"/>
    </source>
</evidence>
<dbReference type="Gene3D" id="3.40.50.720">
    <property type="entry name" value="NAD(P)-binding Rossmann-like Domain"/>
    <property type="match status" value="1"/>
</dbReference>
<reference evidence="3 4" key="1">
    <citation type="submission" date="2016-11" db="EMBL/GenBank/DDBJ databases">
        <authorList>
            <person name="Jaros S."/>
            <person name="Januszkiewicz K."/>
            <person name="Wedrychowicz H."/>
        </authorList>
    </citation>
    <scope>NUCLEOTIDE SEQUENCE [LARGE SCALE GENOMIC DNA]</scope>
    <source>
        <strain evidence="3 4">GAS138</strain>
    </source>
</reference>
<feature type="domain" description="THIF-type NAD/FAD binding fold" evidence="1">
    <location>
        <begin position="178"/>
        <end position="306"/>
    </location>
</feature>
<sequence>MSATLTSRSPDLERLEAEGFRLRIIQGSANHLLIEGIPAVTSQREVVLGSLYCPLELDAEGKTRIPCSNHQCWWIGEPPCDANGRLMQEMISHNAKEGKGDGIETTVAFSRKRGDKADYSDLHEKIWTYVRLIWHEAQLIDPKCDPRGQKPIPVVVEAQKRTFRYPDMATTRAGIGAATEKLLSDRVAIIGLGGTGSYILDLLAKSPINEIHIFDGDVFDLHNAFRAPGAPSKDELTKPKKVDHFYAIYDRMHTGIIRHPHHVLAEHIPIFKEFSFVFVAIDDPEARKTILEGLIGLGVPFIDVGIDIAFDKDGALRGISRFTVATPECHSHMPEVISFGKVPDDDIYRNIQVADLNMLNASMAVMKWKKLRGFYADTMREHHSLYTIATHGLTKEDRL</sequence>
<dbReference type="InterPro" id="IPR046741">
    <property type="entry name" value="DUF6791"/>
</dbReference>
<dbReference type="RefSeq" id="WP_079606571.1">
    <property type="nucleotide sequence ID" value="NZ_LT670817.1"/>
</dbReference>
<dbReference type="InterPro" id="IPR000594">
    <property type="entry name" value="ThiF_NAD_FAD-bd"/>
</dbReference>
<protein>
    <submittedName>
        <fullName evidence="3">ThiF family protein</fullName>
    </submittedName>
</protein>
<accession>A0A1M5YP72</accession>
<proteinExistence type="predicted"/>
<dbReference type="Proteomes" id="UP000189796">
    <property type="component" value="Chromosome I"/>
</dbReference>
<dbReference type="CDD" id="cd01483">
    <property type="entry name" value="E1_enzyme_family"/>
    <property type="match status" value="1"/>
</dbReference>
<dbReference type="SUPFAM" id="SSF69572">
    <property type="entry name" value="Activating enzymes of the ubiquitin-like proteins"/>
    <property type="match status" value="1"/>
</dbReference>
<evidence type="ECO:0000259" key="1">
    <source>
        <dbReference type="Pfam" id="PF00899"/>
    </source>
</evidence>
<dbReference type="NCBIfam" id="NF004805">
    <property type="entry name" value="PRK06153.1-4"/>
    <property type="match status" value="1"/>
</dbReference>
<dbReference type="OrthoDB" id="8773615at2"/>
<feature type="domain" description="DUF6791" evidence="2">
    <location>
        <begin position="10"/>
        <end position="167"/>
    </location>
</feature>
<dbReference type="NCBIfam" id="NF004804">
    <property type="entry name" value="PRK06153.1-3"/>
    <property type="match status" value="1"/>
</dbReference>
<dbReference type="Pfam" id="PF00899">
    <property type="entry name" value="ThiF"/>
    <property type="match status" value="1"/>
</dbReference>
<dbReference type="EMBL" id="LT670817">
    <property type="protein sequence ID" value="SHI13690.1"/>
    <property type="molecule type" value="Genomic_DNA"/>
</dbReference>
<evidence type="ECO:0000313" key="4">
    <source>
        <dbReference type="Proteomes" id="UP000189796"/>
    </source>
</evidence>